<dbReference type="Proteomes" id="UP000517765">
    <property type="component" value="Unassembled WGS sequence"/>
</dbReference>
<reference evidence="2" key="3">
    <citation type="journal article" name="Syst. Appl. Microbiol.">
        <title>Streptomyces alkaliterrae sp. nov., isolated from an alkaline soil, and emended descriptions of Streptomyces alkaliphilus, Streptomyces calidiresistens and Streptomyces durbertensis.</title>
        <authorList>
            <person name="Swiecimska M."/>
            <person name="Golinska P."/>
            <person name="Nouioui I."/>
            <person name="Wypij M."/>
            <person name="Rai M."/>
            <person name="Sangal V."/>
            <person name="Goodfellow M."/>
        </authorList>
    </citation>
    <scope>NUCLEOTIDE SEQUENCE</scope>
    <source>
        <strain evidence="2">OF8</strain>
    </source>
</reference>
<evidence type="ECO:0000313" key="5">
    <source>
        <dbReference type="Proteomes" id="UP000517765"/>
    </source>
</evidence>
<organism evidence="3 4">
    <name type="scientific">Streptomyces alkaliterrae</name>
    <dbReference type="NCBI Taxonomy" id="2213162"/>
    <lineage>
        <taxon>Bacteria</taxon>
        <taxon>Bacillati</taxon>
        <taxon>Actinomycetota</taxon>
        <taxon>Actinomycetes</taxon>
        <taxon>Kitasatosporales</taxon>
        <taxon>Streptomycetaceae</taxon>
        <taxon>Streptomyces</taxon>
    </lineage>
</organism>
<keyword evidence="4" id="KW-1185">Reference proteome</keyword>
<feature type="domain" description="Ferric siderophore reductase C-terminal" evidence="1">
    <location>
        <begin position="206"/>
        <end position="226"/>
    </location>
</feature>
<evidence type="ECO:0000313" key="4">
    <source>
        <dbReference type="Proteomes" id="UP000320857"/>
    </source>
</evidence>
<sequence>MVTRKALDRLAGVGPYFALSHGPKPDGHPFRPLTALYSEPRTLRDYVTEVGRRLGGAHPRVSASTLHIGTAARLWSVAVGGAVLGGGVLDLSPERLRWRVPEAGPIELWLPEVRTAAPGDDVDALHRTVFVANLLPLEEALRREYGLSPQTALGNAASALVGTVRVLGARMTAPGPSPLALGAALLDRAPLDRAGVLTTDPLTYRRRSCCLYYRVPQAGYCGDCVLTERKRRT</sequence>
<dbReference type="RefSeq" id="WP_143648069.1">
    <property type="nucleotide sequence ID" value="NZ_JABJXA010000015.1"/>
</dbReference>
<proteinExistence type="predicted"/>
<dbReference type="InterPro" id="IPR024726">
    <property type="entry name" value="FhuF_C"/>
</dbReference>
<accession>A0A5P0YQU1</accession>
<evidence type="ECO:0000313" key="3">
    <source>
        <dbReference type="EMBL" id="MQS02618.1"/>
    </source>
</evidence>
<evidence type="ECO:0000259" key="1">
    <source>
        <dbReference type="Pfam" id="PF11575"/>
    </source>
</evidence>
<reference evidence="5" key="2">
    <citation type="submission" date="2020-05" db="EMBL/GenBank/DDBJ databases">
        <title>Classification of alakaliphilic streptomycetes isolated from an alkaline soil next to Lonar Crater, India and a proposal for the recognition of Streptomyces alkaliterrae sp. nov.</title>
        <authorList>
            <person name="Golinska P."/>
        </authorList>
    </citation>
    <scope>NUCLEOTIDE SEQUENCE [LARGE SCALE GENOMIC DNA]</scope>
    <source>
        <strain evidence="5">OF8</strain>
    </source>
</reference>
<dbReference type="Proteomes" id="UP000320857">
    <property type="component" value="Unassembled WGS sequence"/>
</dbReference>
<dbReference type="Pfam" id="PF11575">
    <property type="entry name" value="FhuF_C"/>
    <property type="match status" value="1"/>
</dbReference>
<gene>
    <name evidence="3" type="ORF">FNX44_012185</name>
    <name evidence="2" type="ORF">H3147_04325</name>
</gene>
<comment type="caution">
    <text evidence="3">The sequence shown here is derived from an EMBL/GenBank/DDBJ whole genome shotgun (WGS) entry which is preliminary data.</text>
</comment>
<evidence type="ECO:0000313" key="2">
    <source>
        <dbReference type="EMBL" id="MBB1258057.1"/>
    </source>
</evidence>
<name>A0A5P0YQU1_9ACTN</name>
<protein>
    <submittedName>
        <fullName evidence="2">(2Fe-2S)-binding protein</fullName>
    </submittedName>
</protein>
<dbReference type="AlphaFoldDB" id="A0A5P0YQU1"/>
<dbReference type="EMBL" id="VJYK02000103">
    <property type="protein sequence ID" value="MQS02618.1"/>
    <property type="molecule type" value="Genomic_DNA"/>
</dbReference>
<dbReference type="EMBL" id="JABJXA010000015">
    <property type="protein sequence ID" value="MBB1258057.1"/>
    <property type="molecule type" value="Genomic_DNA"/>
</dbReference>
<reference evidence="3 4" key="1">
    <citation type="submission" date="2019-10" db="EMBL/GenBank/DDBJ databases">
        <title>Streptomyces sp. nov., a novel actinobacterium isolated from alkaline environment.</title>
        <authorList>
            <person name="Golinska P."/>
        </authorList>
    </citation>
    <scope>NUCLEOTIDE SEQUENCE [LARGE SCALE GENOMIC DNA]</scope>
    <source>
        <strain evidence="3 4">OF1</strain>
    </source>
</reference>
<dbReference type="GO" id="GO:0051537">
    <property type="term" value="F:2 iron, 2 sulfur cluster binding"/>
    <property type="evidence" value="ECO:0007669"/>
    <property type="project" value="InterPro"/>
</dbReference>